<evidence type="ECO:0000313" key="2">
    <source>
        <dbReference type="Proteomes" id="UP000179270"/>
    </source>
</evidence>
<sequence length="76" mass="8224">MTVRPDLSADVNKRFTEWQAYRPKGAAIAVETQEAIKNVTQALQGIIPEEKVKAAIGNASNPNAVSRAVRGRLPPL</sequence>
<accession>A0A1F7IAV8</accession>
<organism evidence="1 2">
    <name type="scientific">Candidatus Roizmanbacteria bacterium RIFCSPLOWO2_01_FULL_35_13</name>
    <dbReference type="NCBI Taxonomy" id="1802055"/>
    <lineage>
        <taxon>Bacteria</taxon>
        <taxon>Candidatus Roizmaniibacteriota</taxon>
    </lineage>
</organism>
<name>A0A1F7IAV8_9BACT</name>
<proteinExistence type="predicted"/>
<dbReference type="EMBL" id="MGAF01000032">
    <property type="protein sequence ID" value="OGK40503.1"/>
    <property type="molecule type" value="Genomic_DNA"/>
</dbReference>
<protein>
    <submittedName>
        <fullName evidence="1">Uncharacterized protein</fullName>
    </submittedName>
</protein>
<dbReference type="Proteomes" id="UP000179270">
    <property type="component" value="Unassembled WGS sequence"/>
</dbReference>
<comment type="caution">
    <text evidence="1">The sequence shown here is derived from an EMBL/GenBank/DDBJ whole genome shotgun (WGS) entry which is preliminary data.</text>
</comment>
<reference evidence="1 2" key="1">
    <citation type="journal article" date="2016" name="Nat. Commun.">
        <title>Thousands of microbial genomes shed light on interconnected biogeochemical processes in an aquifer system.</title>
        <authorList>
            <person name="Anantharaman K."/>
            <person name="Brown C.T."/>
            <person name="Hug L.A."/>
            <person name="Sharon I."/>
            <person name="Castelle C.J."/>
            <person name="Probst A.J."/>
            <person name="Thomas B.C."/>
            <person name="Singh A."/>
            <person name="Wilkins M.J."/>
            <person name="Karaoz U."/>
            <person name="Brodie E.L."/>
            <person name="Williams K.H."/>
            <person name="Hubbard S.S."/>
            <person name="Banfield J.F."/>
        </authorList>
    </citation>
    <scope>NUCLEOTIDE SEQUENCE [LARGE SCALE GENOMIC DNA]</scope>
</reference>
<evidence type="ECO:0000313" key="1">
    <source>
        <dbReference type="EMBL" id="OGK40503.1"/>
    </source>
</evidence>
<dbReference type="AlphaFoldDB" id="A0A1F7IAV8"/>
<gene>
    <name evidence="1" type="ORF">A3A74_02840</name>
</gene>